<dbReference type="Pfam" id="PF09611">
    <property type="entry name" value="Cas_Csy1"/>
    <property type="match status" value="1"/>
</dbReference>
<organism evidence="1 2">
    <name type="scientific">Salinisphaera aquimarina</name>
    <dbReference type="NCBI Taxonomy" id="2094031"/>
    <lineage>
        <taxon>Bacteria</taxon>
        <taxon>Pseudomonadati</taxon>
        <taxon>Pseudomonadota</taxon>
        <taxon>Gammaproteobacteria</taxon>
        <taxon>Salinisphaerales</taxon>
        <taxon>Salinisphaeraceae</taxon>
        <taxon>Salinisphaera</taxon>
    </lineage>
</organism>
<name>A0ABV7EQF8_9GAMM</name>
<sequence>METTSASEIRQKIAAFIVDYENSRSVEDAEKLESESFSTGLKVEEWLLECLEQVPASHEGRNPIRLATHVVKNMHPDIIRADCLFRPASKLNHPNAIVGTKSLGSESRRLVDVVGNAASPLERMKLAALEIDGQTILDLAKRDDSRLANAFVDDHDIRQRLMDSFCLLDNSLNRTHPRSKQIYWLSGDDPSMDEDFHLLAPLYATSLVHRVFKTINRDRFSEESKTARDARYEDQPLGHGYCEYPTLGIQRFGGDNGKRNISQLNGERNGRSYLLSSAPPLWRSRTVAPIRANSGFRAYAARPAVRPAIRALAEFLAEDPATNRHTRDYRDQLTAELVDELIVFTSEMHQLAPGWTDDWHCRLPFEQQCWLDPYRAGLDREFAERMLATDWWPTICDDFSRWVNARLEWHVKHAMGDPEHKHFSKAAAGDPNARRAFEFVWKDWQTKLEKELAALPEVFNDDDE</sequence>
<accession>A0ABV7EQF8</accession>
<reference evidence="2" key="1">
    <citation type="journal article" date="2019" name="Int. J. Syst. Evol. Microbiol.">
        <title>The Global Catalogue of Microorganisms (GCM) 10K type strain sequencing project: providing services to taxonomists for standard genome sequencing and annotation.</title>
        <authorList>
            <consortium name="The Broad Institute Genomics Platform"/>
            <consortium name="The Broad Institute Genome Sequencing Center for Infectious Disease"/>
            <person name="Wu L."/>
            <person name="Ma J."/>
        </authorList>
    </citation>
    <scope>NUCLEOTIDE SEQUENCE [LARGE SCALE GENOMIC DNA]</scope>
    <source>
        <strain evidence="2">KCTC 52640</strain>
    </source>
</reference>
<dbReference type="EMBL" id="JBHRSS010000005">
    <property type="protein sequence ID" value="MFC3104705.1"/>
    <property type="molecule type" value="Genomic_DNA"/>
</dbReference>
<comment type="caution">
    <text evidence="1">The sequence shown here is derived from an EMBL/GenBank/DDBJ whole genome shotgun (WGS) entry which is preliminary data.</text>
</comment>
<gene>
    <name evidence="1" type="primary">csy1</name>
    <name evidence="1" type="ORF">ACFOSU_12500</name>
</gene>
<dbReference type="RefSeq" id="WP_380690104.1">
    <property type="nucleotide sequence ID" value="NZ_JBHRSS010000005.1"/>
</dbReference>
<dbReference type="NCBIfam" id="TIGR02564">
    <property type="entry name" value="cas_Csy1"/>
    <property type="match status" value="1"/>
</dbReference>
<evidence type="ECO:0000313" key="2">
    <source>
        <dbReference type="Proteomes" id="UP001595462"/>
    </source>
</evidence>
<dbReference type="InterPro" id="IPR013397">
    <property type="entry name" value="CRISPR-assoc_prot_Csy1"/>
</dbReference>
<protein>
    <submittedName>
        <fullName evidence="1">Type I-F CRISPR-associated protein Csy1</fullName>
    </submittedName>
</protein>
<keyword evidence="2" id="KW-1185">Reference proteome</keyword>
<evidence type="ECO:0000313" key="1">
    <source>
        <dbReference type="EMBL" id="MFC3104705.1"/>
    </source>
</evidence>
<proteinExistence type="predicted"/>
<dbReference type="Proteomes" id="UP001595462">
    <property type="component" value="Unassembled WGS sequence"/>
</dbReference>